<keyword evidence="4" id="KW-1185">Reference proteome</keyword>
<dbReference type="EMBL" id="KV429079">
    <property type="protein sequence ID" value="KZT67179.1"/>
    <property type="molecule type" value="Genomic_DNA"/>
</dbReference>
<dbReference type="PROSITE" id="PS51257">
    <property type="entry name" value="PROKAR_LIPOPROTEIN"/>
    <property type="match status" value="1"/>
</dbReference>
<evidence type="ECO:0000256" key="2">
    <source>
        <dbReference type="SAM" id="SignalP"/>
    </source>
</evidence>
<keyword evidence="2" id="KW-0732">Signal</keyword>
<feature type="signal peptide" evidence="2">
    <location>
        <begin position="1"/>
        <end position="23"/>
    </location>
</feature>
<evidence type="ECO:0000256" key="1">
    <source>
        <dbReference type="SAM" id="MobiDB-lite"/>
    </source>
</evidence>
<evidence type="ECO:0008006" key="5">
    <source>
        <dbReference type="Google" id="ProtNLM"/>
    </source>
</evidence>
<reference evidence="3 4" key="1">
    <citation type="journal article" date="2016" name="Mol. Biol. Evol.">
        <title>Comparative Genomics of Early-Diverging Mushroom-Forming Fungi Provides Insights into the Origins of Lignocellulose Decay Capabilities.</title>
        <authorList>
            <person name="Nagy L.G."/>
            <person name="Riley R."/>
            <person name="Tritt A."/>
            <person name="Adam C."/>
            <person name="Daum C."/>
            <person name="Floudas D."/>
            <person name="Sun H."/>
            <person name="Yadav J.S."/>
            <person name="Pangilinan J."/>
            <person name="Larsson K.H."/>
            <person name="Matsuura K."/>
            <person name="Barry K."/>
            <person name="Labutti K."/>
            <person name="Kuo R."/>
            <person name="Ohm R.A."/>
            <person name="Bhattacharya S.S."/>
            <person name="Shirouzu T."/>
            <person name="Yoshinaga Y."/>
            <person name="Martin F.M."/>
            <person name="Grigoriev I.V."/>
            <person name="Hibbett D.S."/>
        </authorList>
    </citation>
    <scope>NUCLEOTIDE SEQUENCE [LARGE SCALE GENOMIC DNA]</scope>
    <source>
        <strain evidence="3 4">L-15889</strain>
    </source>
</reference>
<organism evidence="3 4">
    <name type="scientific">Daedalea quercina L-15889</name>
    <dbReference type="NCBI Taxonomy" id="1314783"/>
    <lineage>
        <taxon>Eukaryota</taxon>
        <taxon>Fungi</taxon>
        <taxon>Dikarya</taxon>
        <taxon>Basidiomycota</taxon>
        <taxon>Agaricomycotina</taxon>
        <taxon>Agaricomycetes</taxon>
        <taxon>Polyporales</taxon>
        <taxon>Fomitopsis</taxon>
    </lineage>
</organism>
<evidence type="ECO:0000313" key="4">
    <source>
        <dbReference type="Proteomes" id="UP000076727"/>
    </source>
</evidence>
<proteinExistence type="predicted"/>
<protein>
    <recommendedName>
        <fullName evidence="5">Secreted protein</fullName>
    </recommendedName>
</protein>
<sequence>MALKHRFHIAACIWQSCVIIAWCASPFHSHDCITQIHGTRQLLAGLSMLDVWHQAGAALLSPRCYSAPPRRIERVPGRLATPLADYRSSATSNASWIVRCDLCCDYVNASRYKLPVVPGDSFSGCRCSRPRRDPMTASVLIGSPTSEISRDTRACGSAPGRWPLAARSPRTASPI</sequence>
<gene>
    <name evidence="3" type="ORF">DAEQUDRAFT_406547</name>
</gene>
<dbReference type="AlphaFoldDB" id="A0A165NNH6"/>
<feature type="chain" id="PRO_5007863277" description="Secreted protein" evidence="2">
    <location>
        <begin position="24"/>
        <end position="175"/>
    </location>
</feature>
<dbReference type="Proteomes" id="UP000076727">
    <property type="component" value="Unassembled WGS sequence"/>
</dbReference>
<evidence type="ECO:0000313" key="3">
    <source>
        <dbReference type="EMBL" id="KZT67179.1"/>
    </source>
</evidence>
<accession>A0A165NNH6</accession>
<feature type="region of interest" description="Disordered" evidence="1">
    <location>
        <begin position="156"/>
        <end position="175"/>
    </location>
</feature>
<name>A0A165NNH6_9APHY</name>